<dbReference type="SUPFAM" id="SSF81296">
    <property type="entry name" value="E set domains"/>
    <property type="match status" value="1"/>
</dbReference>
<dbReference type="CDD" id="cd21177">
    <property type="entry name" value="LPMO_AA10"/>
    <property type="match status" value="1"/>
</dbReference>
<evidence type="ECO:0000259" key="6">
    <source>
        <dbReference type="Pfam" id="PF03067"/>
    </source>
</evidence>
<dbReference type="PANTHER" id="PTHR34823">
    <property type="entry name" value="GLCNAC-BINDING PROTEIN A"/>
    <property type="match status" value="1"/>
</dbReference>
<evidence type="ECO:0000256" key="2">
    <source>
        <dbReference type="ARBA" id="ARBA00022669"/>
    </source>
</evidence>
<evidence type="ECO:0000256" key="5">
    <source>
        <dbReference type="SAM" id="SignalP"/>
    </source>
</evidence>
<dbReference type="NCBIfam" id="NF009690">
    <property type="entry name" value="PRK13211.1"/>
    <property type="match status" value="1"/>
</dbReference>
<dbReference type="RefSeq" id="WP_322541642.1">
    <property type="nucleotide sequence ID" value="NZ_JAOBTT010000001.1"/>
</dbReference>
<evidence type="ECO:0000313" key="8">
    <source>
        <dbReference type="EMBL" id="MDZ7277546.1"/>
    </source>
</evidence>
<evidence type="ECO:0000259" key="7">
    <source>
        <dbReference type="Pfam" id="PF18416"/>
    </source>
</evidence>
<reference evidence="9" key="1">
    <citation type="submission" date="2023-07" db="EMBL/GenBank/DDBJ databases">
        <title>Structural and functional analysis of rice phyllospheric bacteria for their antimicrobial properties and defense elicitation against blast disease.</title>
        <authorList>
            <person name="Sahu K.P."/>
            <person name="Asharani P."/>
            <person name="Kumar M."/>
            <person name="Reddy B."/>
            <person name="Kumar A."/>
        </authorList>
    </citation>
    <scope>NUCLEOTIDE SEQUENCE [LARGE SCALE GENOMIC DNA]</scope>
    <source>
        <strain evidence="9">OsEp_Plm_30P10</strain>
    </source>
</reference>
<evidence type="ECO:0000256" key="1">
    <source>
        <dbReference type="ARBA" id="ARBA00022525"/>
    </source>
</evidence>
<dbReference type="EMBL" id="JAOBTT010000001">
    <property type="protein sequence ID" value="MDZ7277546.1"/>
    <property type="molecule type" value="Genomic_DNA"/>
</dbReference>
<dbReference type="InterPro" id="IPR051024">
    <property type="entry name" value="GlcNAc_Chitin_IntDeg"/>
</dbReference>
<feature type="chain" id="PRO_5045098230" evidence="5">
    <location>
        <begin position="23"/>
        <end position="478"/>
    </location>
</feature>
<dbReference type="InterPro" id="IPR014756">
    <property type="entry name" value="Ig_E-set"/>
</dbReference>
<protein>
    <submittedName>
        <fullName evidence="8">N-acetylglucosamine-binding protein GbpA</fullName>
    </submittedName>
</protein>
<dbReference type="Gene3D" id="3.30.70.2150">
    <property type="match status" value="1"/>
</dbReference>
<accession>A0ABU5LC77</accession>
<gene>
    <name evidence="8" type="primary">gbpA</name>
    <name evidence="8" type="ORF">N4G40_04515</name>
</gene>
<name>A0ABU5LC77_9GAMM</name>
<dbReference type="InterPro" id="IPR041029">
    <property type="entry name" value="GbpA_2"/>
</dbReference>
<organism evidence="8 9">
    <name type="scientific">Pantoea eucrina</name>
    <dbReference type="NCBI Taxonomy" id="472693"/>
    <lineage>
        <taxon>Bacteria</taxon>
        <taxon>Pseudomonadati</taxon>
        <taxon>Pseudomonadota</taxon>
        <taxon>Gammaproteobacteria</taxon>
        <taxon>Enterobacterales</taxon>
        <taxon>Erwiniaceae</taxon>
        <taxon>Pantoea</taxon>
    </lineage>
</organism>
<evidence type="ECO:0000256" key="3">
    <source>
        <dbReference type="ARBA" id="ARBA00022729"/>
    </source>
</evidence>
<sequence length="478" mass="52095">MMKLKKIVLAMSALTFSGGVLAHGYISEPASRDEMCRNASTPNASCGQAQYEPQSTGEGPDGFPAAGPKDGELASGSGATNWIGEALNQQSSDRWVKHKVTPGPLDITWRFTAAHPIADYRYYITKQDWNPNHPLTRDAFELTPFCVIPGGPAETSGTATHTCNLPERRGYQVIYGAWDVSDTAATFYKVIDVEFDDVASVWKRTVGTIQPSRNLGQGDSVKARLFDAKGERPDLSVSVTIDSEQAGQANAWSLALAQKINATYDHVRAGVKNSEGEVVPAAGANTLYALEDSPIVRIEIEVNAQSDNRPGITLTDTPAQYTLTEGKNSLPIKVKAVGKMIINARLYNDKQENVGFGTALLEDDEQTVVVDLWKALPGKHTFVVEGRAPTGINYQQSFDTTLVQEGAGQAEYTYPENIKKYVAGTRVMQPKTKQIFECKPFPYSGWCTIYSANANQFEPGVGSNWQDAWILVNGAQQK</sequence>
<dbReference type="Pfam" id="PF03067">
    <property type="entry name" value="LPMO_10"/>
    <property type="match status" value="1"/>
</dbReference>
<comment type="caution">
    <text evidence="8">The sequence shown here is derived from an EMBL/GenBank/DDBJ whole genome shotgun (WGS) entry which is preliminary data.</text>
</comment>
<feature type="domain" description="Chitin-binding type-4" evidence="6">
    <location>
        <begin position="23"/>
        <end position="193"/>
    </location>
</feature>
<dbReference type="Gene3D" id="2.60.40.2550">
    <property type="match status" value="1"/>
</dbReference>
<feature type="signal peptide" evidence="5">
    <location>
        <begin position="1"/>
        <end position="22"/>
    </location>
</feature>
<keyword evidence="3 5" id="KW-0732">Signal</keyword>
<dbReference type="InterPro" id="IPR004302">
    <property type="entry name" value="Cellulose/chitin-bd_N"/>
</dbReference>
<feature type="region of interest" description="Disordered" evidence="4">
    <location>
        <begin position="36"/>
        <end position="71"/>
    </location>
</feature>
<dbReference type="PANTHER" id="PTHR34823:SF1">
    <property type="entry name" value="CHITIN-BINDING TYPE-4 DOMAIN-CONTAINING PROTEIN"/>
    <property type="match status" value="1"/>
</dbReference>
<keyword evidence="1" id="KW-0964">Secreted</keyword>
<evidence type="ECO:0000313" key="9">
    <source>
        <dbReference type="Proteomes" id="UP001288620"/>
    </source>
</evidence>
<proteinExistence type="predicted"/>
<feature type="domain" description="N-acetylglucosamine binding protein A" evidence="7">
    <location>
        <begin position="202"/>
        <end position="301"/>
    </location>
</feature>
<feature type="compositionally biased region" description="Polar residues" evidence="4">
    <location>
        <begin position="38"/>
        <end position="57"/>
    </location>
</feature>
<dbReference type="Gene3D" id="2.70.50.50">
    <property type="entry name" value="chitin-binding protein cbp21"/>
    <property type="match status" value="1"/>
</dbReference>
<keyword evidence="9" id="KW-1185">Reference proteome</keyword>
<dbReference type="Proteomes" id="UP001288620">
    <property type="component" value="Unassembled WGS sequence"/>
</dbReference>
<dbReference type="Pfam" id="PF18416">
    <property type="entry name" value="GbpA_2"/>
    <property type="match status" value="1"/>
</dbReference>
<keyword evidence="2" id="KW-0147">Chitin-binding</keyword>
<evidence type="ECO:0000256" key="4">
    <source>
        <dbReference type="SAM" id="MobiDB-lite"/>
    </source>
</evidence>